<evidence type="ECO:0000256" key="3">
    <source>
        <dbReference type="ARBA" id="ARBA00022452"/>
    </source>
</evidence>
<dbReference type="InterPro" id="IPR023997">
    <property type="entry name" value="TonB-dep_OMP_SusC/RagA_CS"/>
</dbReference>
<evidence type="ECO:0000256" key="2">
    <source>
        <dbReference type="ARBA" id="ARBA00022448"/>
    </source>
</evidence>
<evidence type="ECO:0000313" key="10">
    <source>
        <dbReference type="EMBL" id="SEM04998.1"/>
    </source>
</evidence>
<dbReference type="NCBIfam" id="TIGR04057">
    <property type="entry name" value="SusC_RagA_signa"/>
    <property type="match status" value="1"/>
</dbReference>
<keyword evidence="5 7" id="KW-0472">Membrane</keyword>
<dbReference type="InterPro" id="IPR036942">
    <property type="entry name" value="Beta-barrel_TonB_sf"/>
</dbReference>
<protein>
    <submittedName>
        <fullName evidence="10">TonB-linked outer membrane protein, SusC/RagA family</fullName>
    </submittedName>
</protein>
<keyword evidence="3 7" id="KW-1134">Transmembrane beta strand</keyword>
<dbReference type="Pfam" id="PF07715">
    <property type="entry name" value="Plug"/>
    <property type="match status" value="1"/>
</dbReference>
<feature type="domain" description="Secretin/TonB short N-terminal" evidence="8">
    <location>
        <begin position="69"/>
        <end position="117"/>
    </location>
</feature>
<evidence type="ECO:0000259" key="9">
    <source>
        <dbReference type="Pfam" id="PF07715"/>
    </source>
</evidence>
<dbReference type="STRING" id="573321.SAMN04488505_103238"/>
<dbReference type="InterPro" id="IPR037066">
    <property type="entry name" value="Plug_dom_sf"/>
</dbReference>
<comment type="subcellular location">
    <subcellularLocation>
        <location evidence="1 7">Cell outer membrane</location>
        <topology evidence="1 7">Multi-pass membrane protein</topology>
    </subcellularLocation>
</comment>
<gene>
    <name evidence="10" type="ORF">SAMN04488505_103238</name>
</gene>
<evidence type="ECO:0000256" key="4">
    <source>
        <dbReference type="ARBA" id="ARBA00022692"/>
    </source>
</evidence>
<sequence>MTWIVPGKGMRNLSLIKMLMIMKLIMILMLVATLHVSADSFGQRVTMNVKDAPLTQVFKMLSAQTGQEFLLNPVTTDHVQPVTINVKDFPVEAFLERLTKERGLHYTILNNIIIVTREVAKQPADTVPIAALRPNVVISGTVMDINGEPLPGATLMIQGTRRGTQTAANGHFEIHSDQVENTLVITYTGYGVLSTKAILGRPMAIMMRPAKNELDLVQVIGYGRTSKRFNTGNVVTVRGEDIQKNPVTNVLAALQGRVPGMIITQATGIPGGAVNVNIRGTNSLAAGTDPLYIIDGVPYPPGAINGGGITLLNQTLKGGNYLNYFNPADIESVDVLKDADATSIYGSRGANGVILITTKKGKPGRTRIDLNAYTGISTTATAPKLLNLQQYLEMRHEAKRNDNAAATPLDYDINGTWDTTRYTDWQKLLLKKKAYLSNGQISMSGGGNNSSYLVGAGYTRQTSVMPGDGANQQANVHFSTTAETNNKKVAVMLSGSYNYTYDNIQAYDFSRSVLQLAPDAPKIYNDDGSLNYENNTFDNPFRELNKIYKNRVNNLVGNASISYRPVKGLEIKTVLGYNNGQISEFLGTPMSYYSPANLQLSGAVNQSLFRTFNNSTWSVEPQANYSMALGKGVLNALAGATFQSSKDTRLSQKAIGFSNDALLENPGAADSTLIDDYSYSLYNYNAAFGRLNYSWNNKYILNLTGRYDGSSRFGPGRQFHFFGAVGAAWIFTEEVWVKNNARFLSFGKLRGSYGTTGNDRIGDYRFYDLYNPGSQYQGQQGLLPASLFNPDLQWETNKKMELGLELGFLKDRISVEGSYYRNRSSNQLFPYNLARTTGFNSILLNLPAVIQNSGIEITLRTTNIRTKTFTWTTSFNISANHNKLVDYPGLASSTYTNIFVIGQPIYLVKVFKYAGVDPAKGVYTFYDSKGSITTTPSETTDRTEYIDTSPKYFGGFLNSFQYKGFSLDFNFSFISRMAKNAFGQQQGIPPGFFYNMTTDVQERWQKPGDVTDTRSYTSNILGFFAQSNAVASTRAYSMARYARLQNLAFSYQLPQSLLVKWRITNIRLYLQGQNLFTISNFKNVDPENLDATSLPPLRQYTAGFQVTL</sequence>
<dbReference type="NCBIfam" id="TIGR04056">
    <property type="entry name" value="OMP_RagA_SusC"/>
    <property type="match status" value="1"/>
</dbReference>
<proteinExistence type="inferred from homology"/>
<evidence type="ECO:0000259" key="8">
    <source>
        <dbReference type="Pfam" id="PF07660"/>
    </source>
</evidence>
<dbReference type="EMBL" id="FOBB01000003">
    <property type="protein sequence ID" value="SEM04998.1"/>
    <property type="molecule type" value="Genomic_DNA"/>
</dbReference>
<keyword evidence="4 7" id="KW-0812">Transmembrane</keyword>
<dbReference type="SUPFAM" id="SSF56935">
    <property type="entry name" value="Porins"/>
    <property type="match status" value="1"/>
</dbReference>
<keyword evidence="2 7" id="KW-0813">Transport</keyword>
<dbReference type="Proteomes" id="UP000198984">
    <property type="component" value="Unassembled WGS sequence"/>
</dbReference>
<accession>A0A1H7V7U1</accession>
<evidence type="ECO:0000256" key="1">
    <source>
        <dbReference type="ARBA" id="ARBA00004571"/>
    </source>
</evidence>
<dbReference type="Gene3D" id="2.60.40.1120">
    <property type="entry name" value="Carboxypeptidase-like, regulatory domain"/>
    <property type="match status" value="1"/>
</dbReference>
<dbReference type="InterPro" id="IPR008969">
    <property type="entry name" value="CarboxyPept-like_regulatory"/>
</dbReference>
<dbReference type="PROSITE" id="PS52016">
    <property type="entry name" value="TONB_DEPENDENT_REC_3"/>
    <property type="match status" value="1"/>
</dbReference>
<dbReference type="GO" id="GO:0009279">
    <property type="term" value="C:cell outer membrane"/>
    <property type="evidence" value="ECO:0007669"/>
    <property type="project" value="UniProtKB-SubCell"/>
</dbReference>
<keyword evidence="6 7" id="KW-0998">Cell outer membrane</keyword>
<reference evidence="10 11" key="1">
    <citation type="submission" date="2016-10" db="EMBL/GenBank/DDBJ databases">
        <authorList>
            <person name="de Groot N.N."/>
        </authorList>
    </citation>
    <scope>NUCLEOTIDE SEQUENCE [LARGE SCALE GENOMIC DNA]</scope>
    <source>
        <strain evidence="10 11">DSM 21039</strain>
    </source>
</reference>
<keyword evidence="11" id="KW-1185">Reference proteome</keyword>
<dbReference type="SUPFAM" id="SSF49464">
    <property type="entry name" value="Carboxypeptidase regulatory domain-like"/>
    <property type="match status" value="1"/>
</dbReference>
<evidence type="ECO:0000313" key="11">
    <source>
        <dbReference type="Proteomes" id="UP000198984"/>
    </source>
</evidence>
<name>A0A1H7V7U1_9BACT</name>
<dbReference type="Gene3D" id="2.40.170.20">
    <property type="entry name" value="TonB-dependent receptor, beta-barrel domain"/>
    <property type="match status" value="1"/>
</dbReference>
<dbReference type="AlphaFoldDB" id="A0A1H7V7U1"/>
<dbReference type="InterPro" id="IPR039426">
    <property type="entry name" value="TonB-dep_rcpt-like"/>
</dbReference>
<evidence type="ECO:0000256" key="5">
    <source>
        <dbReference type="ARBA" id="ARBA00023136"/>
    </source>
</evidence>
<dbReference type="InterPro" id="IPR023996">
    <property type="entry name" value="TonB-dep_OMP_SusC/RagA"/>
</dbReference>
<evidence type="ECO:0000256" key="7">
    <source>
        <dbReference type="PROSITE-ProRule" id="PRU01360"/>
    </source>
</evidence>
<comment type="similarity">
    <text evidence="7">Belongs to the TonB-dependent receptor family.</text>
</comment>
<dbReference type="Gene3D" id="2.170.130.10">
    <property type="entry name" value="TonB-dependent receptor, plug domain"/>
    <property type="match status" value="1"/>
</dbReference>
<organism evidence="10 11">
    <name type="scientific">Chitinophaga rupis</name>
    <dbReference type="NCBI Taxonomy" id="573321"/>
    <lineage>
        <taxon>Bacteria</taxon>
        <taxon>Pseudomonadati</taxon>
        <taxon>Bacteroidota</taxon>
        <taxon>Chitinophagia</taxon>
        <taxon>Chitinophagales</taxon>
        <taxon>Chitinophagaceae</taxon>
        <taxon>Chitinophaga</taxon>
    </lineage>
</organism>
<feature type="domain" description="TonB-dependent receptor plug" evidence="9">
    <location>
        <begin position="228"/>
        <end position="353"/>
    </location>
</feature>
<dbReference type="InterPro" id="IPR011662">
    <property type="entry name" value="Secretin/TonB_short_N"/>
</dbReference>
<dbReference type="Pfam" id="PF07660">
    <property type="entry name" value="STN"/>
    <property type="match status" value="1"/>
</dbReference>
<dbReference type="Pfam" id="PF13715">
    <property type="entry name" value="CarbopepD_reg_2"/>
    <property type="match status" value="1"/>
</dbReference>
<evidence type="ECO:0000256" key="6">
    <source>
        <dbReference type="ARBA" id="ARBA00023237"/>
    </source>
</evidence>
<dbReference type="InterPro" id="IPR012910">
    <property type="entry name" value="Plug_dom"/>
</dbReference>